<dbReference type="Proteomes" id="UP000027170">
    <property type="component" value="Unassembled WGS sequence"/>
</dbReference>
<dbReference type="Pfam" id="PF13551">
    <property type="entry name" value="HTH_29"/>
    <property type="match status" value="1"/>
</dbReference>
<accession>A0A837AGP9</accession>
<gene>
    <name evidence="1" type="ORF">SALWKB29_2263</name>
</gene>
<evidence type="ECO:0000313" key="2">
    <source>
        <dbReference type="Proteomes" id="UP000027170"/>
    </source>
</evidence>
<keyword evidence="2" id="KW-1185">Reference proteome</keyword>
<protein>
    <submittedName>
        <fullName evidence="1">Mobile element protein</fullName>
    </submittedName>
</protein>
<proteinExistence type="predicted"/>
<organism evidence="1 2">
    <name type="scientific">Snodgrassella communis</name>
    <dbReference type="NCBI Taxonomy" id="2946699"/>
    <lineage>
        <taxon>Bacteria</taxon>
        <taxon>Pseudomonadati</taxon>
        <taxon>Pseudomonadota</taxon>
        <taxon>Betaproteobacteria</taxon>
        <taxon>Neisseriales</taxon>
        <taxon>Neisseriaceae</taxon>
        <taxon>Snodgrassella</taxon>
    </lineage>
</organism>
<reference evidence="1 2" key="1">
    <citation type="submission" date="2014-03" db="EMBL/GenBank/DDBJ databases">
        <title>The genomes of two eusocial bee gut symbionts.</title>
        <authorList>
            <person name="Kwong W.K."/>
            <person name="Engel P."/>
            <person name="Koch H."/>
            <person name="Moran N.A."/>
        </authorList>
    </citation>
    <scope>NUCLEOTIDE SEQUENCE [LARGE SCALE GENOMIC DNA]</scope>
    <source>
        <strain evidence="2">wkB29</strain>
    </source>
</reference>
<dbReference type="EMBL" id="JFZV01000059">
    <property type="protein sequence ID" value="KDN13702.1"/>
    <property type="molecule type" value="Genomic_DNA"/>
</dbReference>
<dbReference type="AlphaFoldDB" id="A0A837AGP9"/>
<name>A0A837AGP9_9NEIS</name>
<sequence>MNQSAIIIKPKLGLLELAKLLGNVQQACKVLGYCRDSYYRFKKLYEQGGELALQEICRKKPIEKKRVEPHIEQAVVNMAYEFPAYGQHRAANQLRLQRIMVSGSGVRSIWLRHDLESFKKLRPSILVTYAHKIHTMLVILKGLGKYTNKRLLIPIQD</sequence>
<comment type="caution">
    <text evidence="1">The sequence shown here is derived from an EMBL/GenBank/DDBJ whole genome shotgun (WGS) entry which is preliminary data.</text>
</comment>
<evidence type="ECO:0000313" key="1">
    <source>
        <dbReference type="EMBL" id="KDN13702.1"/>
    </source>
</evidence>